<proteinExistence type="predicted"/>
<dbReference type="OrthoDB" id="6764613at2759"/>
<gene>
    <name evidence="1" type="ORF">ILUMI_12970</name>
</gene>
<protein>
    <submittedName>
        <fullName evidence="1">Uncharacterized protein</fullName>
    </submittedName>
</protein>
<evidence type="ECO:0000313" key="1">
    <source>
        <dbReference type="EMBL" id="KAF2893203.1"/>
    </source>
</evidence>
<dbReference type="EMBL" id="VTPC01008151">
    <property type="protein sequence ID" value="KAF2893203.1"/>
    <property type="molecule type" value="Genomic_DNA"/>
</dbReference>
<name>A0A8K0GCF6_IGNLU</name>
<dbReference type="AlphaFoldDB" id="A0A8K0GCF6"/>
<accession>A0A8K0GCF6</accession>
<keyword evidence="2" id="KW-1185">Reference proteome</keyword>
<comment type="caution">
    <text evidence="1">The sequence shown here is derived from an EMBL/GenBank/DDBJ whole genome shotgun (WGS) entry which is preliminary data.</text>
</comment>
<reference evidence="1" key="1">
    <citation type="submission" date="2019-08" db="EMBL/GenBank/DDBJ databases">
        <title>The genome of the North American firefly Photinus pyralis.</title>
        <authorList>
            <consortium name="Photinus pyralis genome working group"/>
            <person name="Fallon T.R."/>
            <person name="Sander Lower S.E."/>
            <person name="Weng J.-K."/>
        </authorList>
    </citation>
    <scope>NUCLEOTIDE SEQUENCE</scope>
    <source>
        <strain evidence="1">TRF0915ILg1</strain>
        <tissue evidence="1">Whole body</tissue>
    </source>
</reference>
<evidence type="ECO:0000313" key="2">
    <source>
        <dbReference type="Proteomes" id="UP000801492"/>
    </source>
</evidence>
<organism evidence="1 2">
    <name type="scientific">Ignelater luminosus</name>
    <name type="common">Cucubano</name>
    <name type="synonym">Pyrophorus luminosus</name>
    <dbReference type="NCBI Taxonomy" id="2038154"/>
    <lineage>
        <taxon>Eukaryota</taxon>
        <taxon>Metazoa</taxon>
        <taxon>Ecdysozoa</taxon>
        <taxon>Arthropoda</taxon>
        <taxon>Hexapoda</taxon>
        <taxon>Insecta</taxon>
        <taxon>Pterygota</taxon>
        <taxon>Neoptera</taxon>
        <taxon>Endopterygota</taxon>
        <taxon>Coleoptera</taxon>
        <taxon>Polyphaga</taxon>
        <taxon>Elateriformia</taxon>
        <taxon>Elateroidea</taxon>
        <taxon>Elateridae</taxon>
        <taxon>Agrypninae</taxon>
        <taxon>Pyrophorini</taxon>
        <taxon>Ignelater</taxon>
    </lineage>
</organism>
<sequence>MNEVNSVNWFEEQLLKSLEEPSIIVMNNASYHSAVINKAPTAACEVSSLELGLMKQYAVDTIAEKSGHSVAGGGMAKAVAMWKEAPIMEWWEREESCH</sequence>
<dbReference type="Proteomes" id="UP000801492">
    <property type="component" value="Unassembled WGS sequence"/>
</dbReference>